<dbReference type="PANTHER" id="PTHR30558:SF3">
    <property type="entry name" value="BIOPOLYMER TRANSPORT PROTEIN EXBD-RELATED"/>
    <property type="match status" value="1"/>
</dbReference>
<evidence type="ECO:0000256" key="3">
    <source>
        <dbReference type="ARBA" id="ARBA00022475"/>
    </source>
</evidence>
<dbReference type="EMBL" id="CP037423">
    <property type="protein sequence ID" value="QDV46131.1"/>
    <property type="molecule type" value="Genomic_DNA"/>
</dbReference>
<dbReference type="Gene3D" id="3.30.420.270">
    <property type="match status" value="1"/>
</dbReference>
<comment type="subcellular location">
    <subcellularLocation>
        <location evidence="1">Cell membrane</location>
        <topology evidence="1">Single-pass membrane protein</topology>
    </subcellularLocation>
    <subcellularLocation>
        <location evidence="7">Cell membrane</location>
        <topology evidence="7">Single-pass type II membrane protein</topology>
    </subcellularLocation>
</comment>
<accession>A0A518HZ47</accession>
<evidence type="ECO:0000256" key="7">
    <source>
        <dbReference type="RuleBase" id="RU003879"/>
    </source>
</evidence>
<dbReference type="GO" id="GO:0022857">
    <property type="term" value="F:transmembrane transporter activity"/>
    <property type="evidence" value="ECO:0007669"/>
    <property type="project" value="InterPro"/>
</dbReference>
<dbReference type="RefSeq" id="WP_145390295.1">
    <property type="nucleotide sequence ID" value="NZ_CP037423.1"/>
</dbReference>
<dbReference type="Pfam" id="PF02472">
    <property type="entry name" value="ExbD"/>
    <property type="match status" value="1"/>
</dbReference>
<evidence type="ECO:0000256" key="5">
    <source>
        <dbReference type="ARBA" id="ARBA00022989"/>
    </source>
</evidence>
<evidence type="ECO:0000313" key="9">
    <source>
        <dbReference type="Proteomes" id="UP000319004"/>
    </source>
</evidence>
<keyword evidence="7" id="KW-0653">Protein transport</keyword>
<dbReference type="GO" id="GO:0015031">
    <property type="term" value="P:protein transport"/>
    <property type="evidence" value="ECO:0007669"/>
    <property type="project" value="UniProtKB-KW"/>
</dbReference>
<dbReference type="GO" id="GO:0005886">
    <property type="term" value="C:plasma membrane"/>
    <property type="evidence" value="ECO:0007669"/>
    <property type="project" value="UniProtKB-SubCell"/>
</dbReference>
<evidence type="ECO:0000256" key="4">
    <source>
        <dbReference type="ARBA" id="ARBA00022692"/>
    </source>
</evidence>
<dbReference type="KEGG" id="snep:Enr13x_60350"/>
<reference evidence="8 9" key="1">
    <citation type="submission" date="2019-03" db="EMBL/GenBank/DDBJ databases">
        <title>Deep-cultivation of Planctomycetes and their phenomic and genomic characterization uncovers novel biology.</title>
        <authorList>
            <person name="Wiegand S."/>
            <person name="Jogler M."/>
            <person name="Boedeker C."/>
            <person name="Pinto D."/>
            <person name="Vollmers J."/>
            <person name="Rivas-Marin E."/>
            <person name="Kohn T."/>
            <person name="Peeters S.H."/>
            <person name="Heuer A."/>
            <person name="Rast P."/>
            <person name="Oberbeckmann S."/>
            <person name="Bunk B."/>
            <person name="Jeske O."/>
            <person name="Meyerdierks A."/>
            <person name="Storesund J.E."/>
            <person name="Kallscheuer N."/>
            <person name="Luecker S."/>
            <person name="Lage O.M."/>
            <person name="Pohl T."/>
            <person name="Merkel B.J."/>
            <person name="Hornburger P."/>
            <person name="Mueller R.-W."/>
            <person name="Bruemmer F."/>
            <person name="Labrenz M."/>
            <person name="Spormann A.M."/>
            <person name="Op den Camp H."/>
            <person name="Overmann J."/>
            <person name="Amann R."/>
            <person name="Jetten M.S.M."/>
            <person name="Mascher T."/>
            <person name="Medema M.H."/>
            <person name="Devos D.P."/>
            <person name="Kaster A.-K."/>
            <person name="Ovreas L."/>
            <person name="Rohde M."/>
            <person name="Galperin M.Y."/>
            <person name="Jogler C."/>
        </authorList>
    </citation>
    <scope>NUCLEOTIDE SEQUENCE [LARGE SCALE GENOMIC DNA]</scope>
    <source>
        <strain evidence="8 9">Enr13</strain>
    </source>
</reference>
<organism evidence="8 9">
    <name type="scientific">Stieleria neptunia</name>
    <dbReference type="NCBI Taxonomy" id="2527979"/>
    <lineage>
        <taxon>Bacteria</taxon>
        <taxon>Pseudomonadati</taxon>
        <taxon>Planctomycetota</taxon>
        <taxon>Planctomycetia</taxon>
        <taxon>Pirellulales</taxon>
        <taxon>Pirellulaceae</taxon>
        <taxon>Stieleria</taxon>
    </lineage>
</organism>
<keyword evidence="6" id="KW-0472">Membrane</keyword>
<keyword evidence="7" id="KW-0813">Transport</keyword>
<keyword evidence="4 7" id="KW-0812">Transmembrane</keyword>
<comment type="similarity">
    <text evidence="2 7">Belongs to the ExbD/TolR family.</text>
</comment>
<sequence length="138" mass="15051">MKIPNQQNRPFTGANMTPMIDVVFLLIIFFLVSSHLARQESRLPVELPVASTHNPLSIDPVSVTITVNRDRQILVGGKILDEAGLDAILNDVVRRDGESASLRIRTDGAVPYGNIEPILKASSELGLLDIKLAVKEQG</sequence>
<dbReference type="Proteomes" id="UP000319004">
    <property type="component" value="Chromosome"/>
</dbReference>
<keyword evidence="3" id="KW-1003">Cell membrane</keyword>
<dbReference type="AlphaFoldDB" id="A0A518HZ47"/>
<proteinExistence type="inferred from homology"/>
<name>A0A518HZ47_9BACT</name>
<keyword evidence="5" id="KW-1133">Transmembrane helix</keyword>
<gene>
    <name evidence="8" type="primary">exbD</name>
    <name evidence="8" type="ORF">Enr13x_60350</name>
</gene>
<evidence type="ECO:0000256" key="2">
    <source>
        <dbReference type="ARBA" id="ARBA00005811"/>
    </source>
</evidence>
<keyword evidence="9" id="KW-1185">Reference proteome</keyword>
<evidence type="ECO:0000313" key="8">
    <source>
        <dbReference type="EMBL" id="QDV46131.1"/>
    </source>
</evidence>
<protein>
    <submittedName>
        <fullName evidence="8">Biopolymer transport protein ExbD</fullName>
    </submittedName>
</protein>
<evidence type="ECO:0000256" key="6">
    <source>
        <dbReference type="ARBA" id="ARBA00023136"/>
    </source>
</evidence>
<dbReference type="InterPro" id="IPR003400">
    <property type="entry name" value="ExbD"/>
</dbReference>
<dbReference type="PANTHER" id="PTHR30558">
    <property type="entry name" value="EXBD MEMBRANE COMPONENT OF PMF-DRIVEN MACROMOLECULE IMPORT SYSTEM"/>
    <property type="match status" value="1"/>
</dbReference>
<dbReference type="OrthoDB" id="287326at2"/>
<evidence type="ECO:0000256" key="1">
    <source>
        <dbReference type="ARBA" id="ARBA00004162"/>
    </source>
</evidence>